<keyword evidence="3 8" id="KW-0436">Ligase</keyword>
<feature type="binding site" evidence="8">
    <location>
        <position position="179"/>
    </location>
    <ligand>
        <name>ATP</name>
        <dbReference type="ChEBI" id="CHEBI:30616"/>
    </ligand>
</feature>
<dbReference type="OrthoDB" id="9773087at2"/>
<evidence type="ECO:0000256" key="7">
    <source>
        <dbReference type="ARBA" id="ARBA00048258"/>
    </source>
</evidence>
<evidence type="ECO:0000256" key="2">
    <source>
        <dbReference type="ARBA" id="ARBA00009256"/>
    </source>
</evidence>
<comment type="miscellaneous">
    <text evidence="8">The reaction proceeds by a bi uni uni bi ping pong mechanism.</text>
</comment>
<keyword evidence="6 8" id="KW-0067">ATP-binding</keyword>
<feature type="binding site" evidence="8">
    <location>
        <begin position="30"/>
        <end position="37"/>
    </location>
    <ligand>
        <name>ATP</name>
        <dbReference type="ChEBI" id="CHEBI:30616"/>
    </ligand>
</feature>
<comment type="pathway">
    <text evidence="1 8">Cofactor biosynthesis; (R)-pantothenate biosynthesis; (R)-pantothenate from (R)-pantoate and beta-alanine: step 1/1.</text>
</comment>
<organism evidence="9 10">
    <name type="scientific">secondary endosymbiont of Ctenarytaina eucalypti</name>
    <dbReference type="NCBI Taxonomy" id="1199245"/>
    <lineage>
        <taxon>Bacteria</taxon>
        <taxon>Pseudomonadati</taxon>
        <taxon>Pseudomonadota</taxon>
        <taxon>Gammaproteobacteria</taxon>
        <taxon>Enterobacterales</taxon>
        <taxon>Enterobacteriaceae</taxon>
        <taxon>aphid secondary symbionts</taxon>
    </lineage>
</organism>
<dbReference type="FunFam" id="3.40.50.620:FF:000013">
    <property type="entry name" value="Pantothenate synthetase"/>
    <property type="match status" value="1"/>
</dbReference>
<dbReference type="GO" id="GO:0005829">
    <property type="term" value="C:cytosol"/>
    <property type="evidence" value="ECO:0007669"/>
    <property type="project" value="TreeGrafter"/>
</dbReference>
<dbReference type="EMBL" id="CP003546">
    <property type="protein sequence ID" value="AFP84684.1"/>
    <property type="molecule type" value="Genomic_DNA"/>
</dbReference>
<dbReference type="CDD" id="cd00560">
    <property type="entry name" value="PanC"/>
    <property type="match status" value="1"/>
</dbReference>
<evidence type="ECO:0000256" key="3">
    <source>
        <dbReference type="ARBA" id="ARBA00022598"/>
    </source>
</evidence>
<dbReference type="SUPFAM" id="SSF52374">
    <property type="entry name" value="Nucleotidylyl transferase"/>
    <property type="match status" value="1"/>
</dbReference>
<accession>J3Z380</accession>
<dbReference type="NCBIfam" id="TIGR00018">
    <property type="entry name" value="panC"/>
    <property type="match status" value="1"/>
</dbReference>
<dbReference type="UniPathway" id="UPA00028">
    <property type="reaction ID" value="UER00005"/>
</dbReference>
<comment type="function">
    <text evidence="8">Catalyzes the condensation of pantoate with beta-alanine in an ATP-dependent reaction via a pantoyl-adenylate intermediate.</text>
</comment>
<feature type="binding site" evidence="8">
    <location>
        <begin position="187"/>
        <end position="190"/>
    </location>
    <ligand>
        <name>ATP</name>
        <dbReference type="ChEBI" id="CHEBI:30616"/>
    </ligand>
</feature>
<gene>
    <name evidence="8" type="primary">panC</name>
    <name evidence="9" type="ORF">A359_02880</name>
</gene>
<dbReference type="PATRIC" id="fig|1199245.3.peg.349"/>
<comment type="subunit">
    <text evidence="8">Homodimer.</text>
</comment>
<dbReference type="KEGG" id="sect:A359_02880"/>
<dbReference type="Proteomes" id="UP000003936">
    <property type="component" value="Chromosome"/>
</dbReference>
<dbReference type="InterPro" id="IPR003721">
    <property type="entry name" value="Pantoate_ligase"/>
</dbReference>
<feature type="binding site" evidence="8">
    <location>
        <position position="156"/>
    </location>
    <ligand>
        <name>(R)-pantoate</name>
        <dbReference type="ChEBI" id="CHEBI:15980"/>
    </ligand>
</feature>
<dbReference type="EC" id="6.3.2.1" evidence="8"/>
<dbReference type="RefSeq" id="WP_014887982.1">
    <property type="nucleotide sequence ID" value="NC_018419.1"/>
</dbReference>
<dbReference type="Gene3D" id="3.40.50.620">
    <property type="entry name" value="HUPs"/>
    <property type="match status" value="1"/>
</dbReference>
<comment type="catalytic activity">
    <reaction evidence="7 8">
        <text>(R)-pantoate + beta-alanine + ATP = (R)-pantothenate + AMP + diphosphate + H(+)</text>
        <dbReference type="Rhea" id="RHEA:10912"/>
        <dbReference type="ChEBI" id="CHEBI:15378"/>
        <dbReference type="ChEBI" id="CHEBI:15980"/>
        <dbReference type="ChEBI" id="CHEBI:29032"/>
        <dbReference type="ChEBI" id="CHEBI:30616"/>
        <dbReference type="ChEBI" id="CHEBI:33019"/>
        <dbReference type="ChEBI" id="CHEBI:57966"/>
        <dbReference type="ChEBI" id="CHEBI:456215"/>
        <dbReference type="EC" id="6.3.2.1"/>
    </reaction>
</comment>
<reference evidence="9 10" key="1">
    <citation type="journal article" date="2012" name="Mol. Biol. Evol.">
        <title>Genome reduction and co-evolution between the primary and secondary bacterial symbionts of psyllids.</title>
        <authorList>
            <person name="Sloan D.B."/>
            <person name="Moran N.A."/>
        </authorList>
    </citation>
    <scope>NUCLEOTIDE SEQUENCE [LARGE SCALE GENOMIC DNA]</scope>
    <source>
        <strain evidence="9">Ceuc_S</strain>
    </source>
</reference>
<evidence type="ECO:0000256" key="6">
    <source>
        <dbReference type="ARBA" id="ARBA00022840"/>
    </source>
</evidence>
<evidence type="ECO:0000256" key="8">
    <source>
        <dbReference type="HAMAP-Rule" id="MF_00158"/>
    </source>
</evidence>
<dbReference type="AlphaFoldDB" id="J3Z380"/>
<proteinExistence type="inferred from homology"/>
<dbReference type="InterPro" id="IPR014729">
    <property type="entry name" value="Rossmann-like_a/b/a_fold"/>
</dbReference>
<dbReference type="Gene3D" id="3.30.1300.10">
    <property type="entry name" value="Pantoate-beta-alanine ligase, C-terminal domain"/>
    <property type="match status" value="1"/>
</dbReference>
<feature type="binding site" evidence="8">
    <location>
        <begin position="150"/>
        <end position="153"/>
    </location>
    <ligand>
        <name>ATP</name>
        <dbReference type="ChEBI" id="CHEBI:30616"/>
    </ligand>
</feature>
<feature type="active site" description="Proton donor" evidence="8">
    <location>
        <position position="37"/>
    </location>
</feature>
<dbReference type="FunFam" id="3.30.1300.10:FF:000001">
    <property type="entry name" value="Pantothenate synthetase"/>
    <property type="match status" value="1"/>
</dbReference>
<dbReference type="HAMAP" id="MF_00158">
    <property type="entry name" value="PanC"/>
    <property type="match status" value="1"/>
</dbReference>
<dbReference type="GO" id="GO:0004592">
    <property type="term" value="F:pantoate-beta-alanine ligase activity"/>
    <property type="evidence" value="ECO:0007669"/>
    <property type="project" value="UniProtKB-UniRule"/>
</dbReference>
<comment type="subcellular location">
    <subcellularLocation>
        <location evidence="8">Cytoplasm</location>
    </subcellularLocation>
</comment>
<dbReference type="Pfam" id="PF02569">
    <property type="entry name" value="Pantoate_ligase"/>
    <property type="match status" value="1"/>
</dbReference>
<keyword evidence="8" id="KW-0963">Cytoplasm</keyword>
<dbReference type="PANTHER" id="PTHR21299">
    <property type="entry name" value="CYTIDYLATE KINASE/PANTOATE-BETA-ALANINE LIGASE"/>
    <property type="match status" value="1"/>
</dbReference>
<feature type="binding site" evidence="8">
    <location>
        <position position="62"/>
    </location>
    <ligand>
        <name>beta-alanine</name>
        <dbReference type="ChEBI" id="CHEBI:57966"/>
    </ligand>
</feature>
<dbReference type="GO" id="GO:0005524">
    <property type="term" value="F:ATP binding"/>
    <property type="evidence" value="ECO:0007669"/>
    <property type="project" value="UniProtKB-KW"/>
</dbReference>
<sequence>MLMIKWPMILRQTIQQWRQDHKRIALIPTMGNLHEGHMRLINAARASKNDKVVVSVFVNPMQFDRDEDLAAYPRTLREDCEKLTCCGVDMVFVPPTSAMYPEGFSGHTFLEVPRFANILEGESRPGHFRGVATIVSKLFNVVQPDLACFGEKDFQQLALIRQFVRDMNYDIEIIGVPTVRDADGLACSSRNKYLNPAERHLAPLLYQVLMQLVEQLRAGERHTDHLLATAAAQLLQRGIRPDMLAIRDTETLQPLKIDSRKAVVLFSAWLGNVRLIDNAQVDLIASK</sequence>
<dbReference type="STRING" id="1199245.A359_02880"/>
<dbReference type="GO" id="GO:0015940">
    <property type="term" value="P:pantothenate biosynthetic process"/>
    <property type="evidence" value="ECO:0007669"/>
    <property type="project" value="UniProtKB-UniRule"/>
</dbReference>
<feature type="binding site" evidence="8">
    <location>
        <position position="62"/>
    </location>
    <ligand>
        <name>(R)-pantoate</name>
        <dbReference type="ChEBI" id="CHEBI:15980"/>
    </ligand>
</feature>
<evidence type="ECO:0000256" key="1">
    <source>
        <dbReference type="ARBA" id="ARBA00004990"/>
    </source>
</evidence>
<dbReference type="InterPro" id="IPR042176">
    <property type="entry name" value="Pantoate_ligase_C"/>
</dbReference>
<comment type="similarity">
    <text evidence="2 8">Belongs to the pantothenate synthetase family.</text>
</comment>
<keyword evidence="4 8" id="KW-0566">Pantothenate biosynthesis</keyword>
<name>J3Z380_9ENTR</name>
<dbReference type="PANTHER" id="PTHR21299:SF1">
    <property type="entry name" value="PANTOATE--BETA-ALANINE LIGASE"/>
    <property type="match status" value="1"/>
</dbReference>
<evidence type="ECO:0000313" key="10">
    <source>
        <dbReference type="Proteomes" id="UP000003936"/>
    </source>
</evidence>
<keyword evidence="5 8" id="KW-0547">Nucleotide-binding</keyword>
<evidence type="ECO:0000313" key="9">
    <source>
        <dbReference type="EMBL" id="AFP84684.1"/>
    </source>
</evidence>
<dbReference type="HOGENOM" id="CLU_047148_0_0_6"/>
<evidence type="ECO:0000256" key="5">
    <source>
        <dbReference type="ARBA" id="ARBA00022741"/>
    </source>
</evidence>
<protein>
    <recommendedName>
        <fullName evidence="8">Pantothenate synthetase</fullName>
        <shortName evidence="8">PS</shortName>
        <ecNumber evidence="8">6.3.2.1</ecNumber>
    </recommendedName>
    <alternativeName>
        <fullName evidence="8">Pantoate--beta-alanine ligase</fullName>
    </alternativeName>
    <alternativeName>
        <fullName evidence="8">Pantoate-activating enzyme</fullName>
    </alternativeName>
</protein>
<evidence type="ECO:0000256" key="4">
    <source>
        <dbReference type="ARBA" id="ARBA00022655"/>
    </source>
</evidence>
<keyword evidence="10" id="KW-1185">Reference proteome</keyword>